<dbReference type="AlphaFoldDB" id="A0AAD1XER0"/>
<name>A0AAD1XER0_EUPCR</name>
<accession>A0AAD1XER0</accession>
<keyword evidence="3" id="KW-1185">Reference proteome</keyword>
<keyword evidence="1" id="KW-0175">Coiled coil</keyword>
<evidence type="ECO:0000313" key="2">
    <source>
        <dbReference type="EMBL" id="CAI2368156.1"/>
    </source>
</evidence>
<comment type="caution">
    <text evidence="2">The sequence shown here is derived from an EMBL/GenBank/DDBJ whole genome shotgun (WGS) entry which is preliminary data.</text>
</comment>
<reference evidence="2" key="1">
    <citation type="submission" date="2023-07" db="EMBL/GenBank/DDBJ databases">
        <authorList>
            <consortium name="AG Swart"/>
            <person name="Singh M."/>
            <person name="Singh A."/>
            <person name="Seah K."/>
            <person name="Emmerich C."/>
        </authorList>
    </citation>
    <scope>NUCLEOTIDE SEQUENCE</scope>
    <source>
        <strain evidence="2">DP1</strain>
    </source>
</reference>
<proteinExistence type="predicted"/>
<dbReference type="Proteomes" id="UP001295684">
    <property type="component" value="Unassembled WGS sequence"/>
</dbReference>
<evidence type="ECO:0000313" key="3">
    <source>
        <dbReference type="Proteomes" id="UP001295684"/>
    </source>
</evidence>
<evidence type="ECO:0000256" key="1">
    <source>
        <dbReference type="SAM" id="Coils"/>
    </source>
</evidence>
<dbReference type="EMBL" id="CAMPGE010009284">
    <property type="protein sequence ID" value="CAI2368156.1"/>
    <property type="molecule type" value="Genomic_DNA"/>
</dbReference>
<gene>
    <name evidence="2" type="ORF">ECRASSUSDP1_LOCUS9445</name>
</gene>
<sequence length="444" mass="51603">MNQVINFYRRAGKRTSRALESLSHGPIFKGVTPPITQTPGRAQYYYPETVHLVPDSVLYKVRMPLKIASMEDSKEYEDAVQKKTLEYLKTKFAYNLFDPERGFHLDMTIGELRQLGNASESNFKQAASGSLQEIIDSERTLRDQIDSLVTEIEDTLEDVEDKIEAYERATHKMSHAAKLSHSRITDFVPFLGGDSLTTNVMDALAEDPNNKEAAAIGQRLYAITHARHLVARIRLDLVNCWNEHHANETFDKFNYEHVSRSHDKSLKELNELPDSWKGTTTSFGETLAAVAQDKVPEYLDLSTKYERSSSSKDHFFSTFTHDDVYDQTPEQFKQDLLAYLSANIIVKEHRVRYQAEQYDRYMTASRWLPVHEHMTLKEFTERYAEHLRREIEVSYDYVSPKIPANYDDYLERKGRPINSTVYYYFFNANRIRRRFVQAILSTGR</sequence>
<organism evidence="2 3">
    <name type="scientific">Euplotes crassus</name>
    <dbReference type="NCBI Taxonomy" id="5936"/>
    <lineage>
        <taxon>Eukaryota</taxon>
        <taxon>Sar</taxon>
        <taxon>Alveolata</taxon>
        <taxon>Ciliophora</taxon>
        <taxon>Intramacronucleata</taxon>
        <taxon>Spirotrichea</taxon>
        <taxon>Hypotrichia</taxon>
        <taxon>Euplotida</taxon>
        <taxon>Euplotidae</taxon>
        <taxon>Moneuplotes</taxon>
    </lineage>
</organism>
<protein>
    <submittedName>
        <fullName evidence="2">Uncharacterized protein</fullName>
    </submittedName>
</protein>
<feature type="coiled-coil region" evidence="1">
    <location>
        <begin position="142"/>
        <end position="176"/>
    </location>
</feature>